<organism evidence="1 2">
    <name type="scientific">Entomophthora muscae</name>
    <dbReference type="NCBI Taxonomy" id="34485"/>
    <lineage>
        <taxon>Eukaryota</taxon>
        <taxon>Fungi</taxon>
        <taxon>Fungi incertae sedis</taxon>
        <taxon>Zoopagomycota</taxon>
        <taxon>Entomophthoromycotina</taxon>
        <taxon>Entomophthoromycetes</taxon>
        <taxon>Entomophthorales</taxon>
        <taxon>Entomophthoraceae</taxon>
        <taxon>Entomophthora</taxon>
    </lineage>
</organism>
<comment type="caution">
    <text evidence="1">The sequence shown here is derived from an EMBL/GenBank/DDBJ whole genome shotgun (WGS) entry which is preliminary data.</text>
</comment>
<evidence type="ECO:0000313" key="2">
    <source>
        <dbReference type="Proteomes" id="UP001165960"/>
    </source>
</evidence>
<keyword evidence="2" id="KW-1185">Reference proteome</keyword>
<dbReference type="EMBL" id="QTSX02002257">
    <property type="protein sequence ID" value="KAJ9076657.1"/>
    <property type="molecule type" value="Genomic_DNA"/>
</dbReference>
<reference evidence="1" key="1">
    <citation type="submission" date="2022-04" db="EMBL/GenBank/DDBJ databases">
        <title>Genome of the entomopathogenic fungus Entomophthora muscae.</title>
        <authorList>
            <person name="Elya C."/>
            <person name="Lovett B.R."/>
            <person name="Lee E."/>
            <person name="Macias A.M."/>
            <person name="Hajek A.E."/>
            <person name="De Bivort B.L."/>
            <person name="Kasson M.T."/>
            <person name="De Fine Licht H.H."/>
            <person name="Stajich J.E."/>
        </authorList>
    </citation>
    <scope>NUCLEOTIDE SEQUENCE</scope>
    <source>
        <strain evidence="1">Berkeley</strain>
    </source>
</reference>
<protein>
    <submittedName>
        <fullName evidence="1">Uncharacterized protein</fullName>
    </submittedName>
</protein>
<accession>A0ACC2TPY7</accession>
<evidence type="ECO:0000313" key="1">
    <source>
        <dbReference type="EMBL" id="KAJ9076657.1"/>
    </source>
</evidence>
<name>A0ACC2TPY7_9FUNG</name>
<dbReference type="Proteomes" id="UP001165960">
    <property type="component" value="Unassembled WGS sequence"/>
</dbReference>
<proteinExistence type="predicted"/>
<sequence length="190" mass="21238">MLNHFPKLFQTSINSLESHIAIKPTIKPLSVSSTVINEISILVLKTWKLKPGSQGKPYVEQSRQETAQLPVGSNPGPPEIDDPKQEEQKPAKRQYWRFEINIGDPGIEPQSSKDYLSCTKWTGTHQLLMSYSETCQSPKDNSPNDPQIAANLVPPKIQNYAEVVACLKEVKTNPTDNSANDCQQLPVFRP</sequence>
<gene>
    <name evidence="1" type="ORF">DSO57_1023985</name>
</gene>